<gene>
    <name evidence="2" type="ORF">F511_30940</name>
</gene>
<keyword evidence="3" id="KW-1185">Reference proteome</keyword>
<name>A0A2Z7ALZ7_9LAMI</name>
<dbReference type="Proteomes" id="UP000250235">
    <property type="component" value="Unassembled WGS sequence"/>
</dbReference>
<reference evidence="2 3" key="1">
    <citation type="journal article" date="2015" name="Proc. Natl. Acad. Sci. U.S.A.">
        <title>The resurrection genome of Boea hygrometrica: A blueprint for survival of dehydration.</title>
        <authorList>
            <person name="Xiao L."/>
            <person name="Yang G."/>
            <person name="Zhang L."/>
            <person name="Yang X."/>
            <person name="Zhao S."/>
            <person name="Ji Z."/>
            <person name="Zhou Q."/>
            <person name="Hu M."/>
            <person name="Wang Y."/>
            <person name="Chen M."/>
            <person name="Xu Y."/>
            <person name="Jin H."/>
            <person name="Xiao X."/>
            <person name="Hu G."/>
            <person name="Bao F."/>
            <person name="Hu Y."/>
            <person name="Wan P."/>
            <person name="Li L."/>
            <person name="Deng X."/>
            <person name="Kuang T."/>
            <person name="Xiang C."/>
            <person name="Zhu J.K."/>
            <person name="Oliver M.J."/>
            <person name="He Y."/>
        </authorList>
    </citation>
    <scope>NUCLEOTIDE SEQUENCE [LARGE SCALE GENOMIC DNA]</scope>
    <source>
        <strain evidence="3">cv. XS01</strain>
    </source>
</reference>
<accession>A0A2Z7ALZ7</accession>
<evidence type="ECO:0000256" key="1">
    <source>
        <dbReference type="SAM" id="MobiDB-lite"/>
    </source>
</evidence>
<evidence type="ECO:0000313" key="3">
    <source>
        <dbReference type="Proteomes" id="UP000250235"/>
    </source>
</evidence>
<proteinExistence type="predicted"/>
<sequence length="540" mass="62009">MASSPFVNTFLVDFASVLAMEHTCMVHMFKFLEDIGLRAGTIISTVCNCKLAVTEDIFLETFKLPTKGITVLADIQKATIVEMQHRFSATEVPFKISGNTREMHFEYRLLHDIVAKSICAKAGSFYSVTCENFDFMTAISARISVNWGRILFQRLLGMVQNSKKQSWGYTVPISIMLTTLVQADLRESVKLHSKNVLKSRSVQAYIKQNQDIIPEGEPSTRGEDTASNPETRFPHQETPLETESLVVVKETVVNKPEKRKHKDGGKKNRTNKVTSWKHKLLKTKRLRKEDPLLQRILILKKCLNQTHDLNFDARKEHEEQQDQDFTADERENSGHNAQMGDNDKIANPGCGTQLESVNPIANDSEQLLEWGEIEEISDLFERHSLIMNKLFELELEKLYHEHLARFKLDVLSVNRDFECIRRLHKELRETVAVHRNHRVMVGLPIITPEQPRALEFSHLVDHEQGEEQTTSRGEVKLIKGKQLRVFWSKVKPSRNLSINQLDSGKCRNQLRILYQLNVKILQGPAQFQKPEWVNHLGTGQ</sequence>
<organism evidence="2 3">
    <name type="scientific">Dorcoceras hygrometricum</name>
    <dbReference type="NCBI Taxonomy" id="472368"/>
    <lineage>
        <taxon>Eukaryota</taxon>
        <taxon>Viridiplantae</taxon>
        <taxon>Streptophyta</taxon>
        <taxon>Embryophyta</taxon>
        <taxon>Tracheophyta</taxon>
        <taxon>Spermatophyta</taxon>
        <taxon>Magnoliopsida</taxon>
        <taxon>eudicotyledons</taxon>
        <taxon>Gunneridae</taxon>
        <taxon>Pentapetalae</taxon>
        <taxon>asterids</taxon>
        <taxon>lamiids</taxon>
        <taxon>Lamiales</taxon>
        <taxon>Gesneriaceae</taxon>
        <taxon>Didymocarpoideae</taxon>
        <taxon>Trichosporeae</taxon>
        <taxon>Loxocarpinae</taxon>
        <taxon>Dorcoceras</taxon>
    </lineage>
</organism>
<protein>
    <submittedName>
        <fullName evidence="2">Uncharacterized protein</fullName>
    </submittedName>
</protein>
<feature type="region of interest" description="Disordered" evidence="1">
    <location>
        <begin position="315"/>
        <end position="349"/>
    </location>
</feature>
<dbReference type="AlphaFoldDB" id="A0A2Z7ALZ7"/>
<dbReference type="EMBL" id="KV014037">
    <property type="protein sequence ID" value="KZV22854.1"/>
    <property type="molecule type" value="Genomic_DNA"/>
</dbReference>
<feature type="region of interest" description="Disordered" evidence="1">
    <location>
        <begin position="213"/>
        <end position="235"/>
    </location>
</feature>
<evidence type="ECO:0000313" key="2">
    <source>
        <dbReference type="EMBL" id="KZV22854.1"/>
    </source>
</evidence>